<dbReference type="EMBL" id="CP027569">
    <property type="protein sequence ID" value="AVO27526.1"/>
    <property type="molecule type" value="Genomic_DNA"/>
</dbReference>
<feature type="transmembrane region" description="Helical" evidence="1">
    <location>
        <begin position="7"/>
        <end position="24"/>
    </location>
</feature>
<keyword evidence="1" id="KW-1133">Transmembrane helix</keyword>
<evidence type="ECO:0000313" key="2">
    <source>
        <dbReference type="EMBL" id="AVO27526.1"/>
    </source>
</evidence>
<protein>
    <submittedName>
        <fullName evidence="2">Uncharacterized protein</fullName>
    </submittedName>
</protein>
<accession>A0A2S0M7W2</accession>
<feature type="transmembrane region" description="Helical" evidence="1">
    <location>
        <begin position="30"/>
        <end position="49"/>
    </location>
</feature>
<gene>
    <name evidence="2" type="ORF">C6Y28_07875</name>
</gene>
<keyword evidence="1" id="KW-0812">Transmembrane</keyword>
<organism evidence="2 3">
    <name type="scientific">Megasphaera elsdenii</name>
    <dbReference type="NCBI Taxonomy" id="907"/>
    <lineage>
        <taxon>Bacteria</taxon>
        <taxon>Bacillati</taxon>
        <taxon>Bacillota</taxon>
        <taxon>Negativicutes</taxon>
        <taxon>Veillonellales</taxon>
        <taxon>Veillonellaceae</taxon>
        <taxon>Megasphaera</taxon>
    </lineage>
</organism>
<name>A0A2S0M7W2_MEGEL</name>
<evidence type="ECO:0000256" key="1">
    <source>
        <dbReference type="SAM" id="Phobius"/>
    </source>
</evidence>
<sequence length="59" mass="6594">MNFSINHWYGVVYGLSGLVGVANSDVYKDLSIWGGLFIIFAIFYIFSGIKQKKSDKATL</sequence>
<keyword evidence="1" id="KW-0472">Membrane</keyword>
<proteinExistence type="predicted"/>
<evidence type="ECO:0000313" key="3">
    <source>
        <dbReference type="Proteomes" id="UP000238358"/>
    </source>
</evidence>
<dbReference type="Proteomes" id="UP000238358">
    <property type="component" value="Chromosome"/>
</dbReference>
<reference evidence="2 3" key="1">
    <citation type="journal article" date="2018" name="Genome Announc.">
        <title>Complete genomes of two Megasphaera elsdenii strains, NCIMB 702410 and ATCC 25940.</title>
        <authorList>
            <person name="Hatmaker E.A."/>
            <person name="O'Dell K."/>
            <person name="Riley L.A."/>
            <person name="Klingeman D.M."/>
            <person name="Guss A.M."/>
        </authorList>
    </citation>
    <scope>NUCLEOTIDE SEQUENCE [LARGE SCALE GENOMIC DNA]</scope>
    <source>
        <strain evidence="2 3">NCIMB702410</strain>
    </source>
</reference>
<dbReference type="AlphaFoldDB" id="A0A2S0M7W2"/>
<dbReference type="OrthoDB" id="2005058at2"/>